<dbReference type="RefSeq" id="WP_009493256.1">
    <property type="nucleotide sequence ID" value="NZ_CP141048.1"/>
</dbReference>
<dbReference type="HOGENOM" id="CLU_000445_70_50_5"/>
<dbReference type="Pfam" id="PF00563">
    <property type="entry name" value="EAL"/>
    <property type="match status" value="1"/>
</dbReference>
<evidence type="ECO:0000313" key="3">
    <source>
        <dbReference type="EMBL" id="EIM25051.1"/>
    </source>
</evidence>
<name>I4YM59_9HYPH</name>
<feature type="domain" description="EAL" evidence="2">
    <location>
        <begin position="292"/>
        <end position="539"/>
    </location>
</feature>
<dbReference type="InterPro" id="IPR050706">
    <property type="entry name" value="Cyclic-di-GMP_PDE-like"/>
</dbReference>
<dbReference type="Proteomes" id="UP000003947">
    <property type="component" value="Unassembled WGS sequence"/>
</dbReference>
<sequence>MATKGQGRTGLFKGVSRPRRQASRSPLRSTASLTYAWDLQSDALTWGPGAAEILGVPAKDLPKTGQGFSHMIEPGCGLSRRDAIASAEARGGAYETRYALRFEPDRVTMVEDAGRWQPDIHGHPAFARGQLRLDPVPSARDLLPAMLKQRSELLCSIQNGINEALRVSQTCTLIVGALDDAGADAMTEIARKVRPMMRRHDLFTILEPQRFALTLTCCPAADAPSAMKRLAGLIEDHPAVASLNLGAACAPDHTFKATKLLRFAEQALASSLEHGEACRLYDARPKAPSPAAEQAPFDWVDALNSRSLALACQPVVEAQSRVPALMQAYAALAGSGDHPLLLGPVPKLKDTNLALLVDGRMLELAADHLRDHPDRRLALPVSVRTLQDAEWLPMLAAHLGARPGIESRLIVEVPEAALAEPRAVLGRLHAMKALGVGLALNGFGAGYVTQDQLRMLPVDILKIDGVFIQPLKRSTDDRLTVRTLIDRAQHLGIATAAEWVDDEATAHLLSAWGVDYLEGALFGEPEIVAQPLSLRRMLKKAAM</sequence>
<reference evidence="3 4" key="1">
    <citation type="submission" date="2012-02" db="EMBL/GenBank/DDBJ databases">
        <title>Improved High-Quality Draft sequence of Microvirga sp. WSM3557.</title>
        <authorList>
            <consortium name="US DOE Joint Genome Institute"/>
            <person name="Lucas S."/>
            <person name="Han J."/>
            <person name="Lapidus A."/>
            <person name="Cheng J.-F."/>
            <person name="Goodwin L."/>
            <person name="Pitluck S."/>
            <person name="Peters L."/>
            <person name="Zhang X."/>
            <person name="Detter J.C."/>
            <person name="Han C."/>
            <person name="Tapia R."/>
            <person name="Land M."/>
            <person name="Hauser L."/>
            <person name="Kyrpides N."/>
            <person name="Ivanova N."/>
            <person name="Pagani I."/>
            <person name="Brau L."/>
            <person name="Yates R."/>
            <person name="O'Hara G."/>
            <person name="Rui T."/>
            <person name="Howieson J."/>
            <person name="Reeve W."/>
            <person name="Woyke T."/>
        </authorList>
    </citation>
    <scope>NUCLEOTIDE SEQUENCE [LARGE SCALE GENOMIC DNA]</scope>
    <source>
        <strain evidence="3 4">WSM3557</strain>
    </source>
</reference>
<dbReference type="Gene3D" id="3.30.450.20">
    <property type="entry name" value="PAS domain"/>
    <property type="match status" value="1"/>
</dbReference>
<protein>
    <submittedName>
        <fullName evidence="3">EAL domain-containing protein</fullName>
    </submittedName>
</protein>
<feature type="region of interest" description="Disordered" evidence="1">
    <location>
        <begin position="1"/>
        <end position="27"/>
    </location>
</feature>
<dbReference type="Gene3D" id="3.30.70.270">
    <property type="match status" value="1"/>
</dbReference>
<dbReference type="SMART" id="SM00052">
    <property type="entry name" value="EAL"/>
    <property type="match status" value="1"/>
</dbReference>
<proteinExistence type="predicted"/>
<dbReference type="eggNOG" id="COG5001">
    <property type="taxonomic scope" value="Bacteria"/>
</dbReference>
<dbReference type="PROSITE" id="PS50883">
    <property type="entry name" value="EAL"/>
    <property type="match status" value="1"/>
</dbReference>
<organism evidence="3 4">
    <name type="scientific">Microvirga lotononidis</name>
    <dbReference type="NCBI Taxonomy" id="864069"/>
    <lineage>
        <taxon>Bacteria</taxon>
        <taxon>Pseudomonadati</taxon>
        <taxon>Pseudomonadota</taxon>
        <taxon>Alphaproteobacteria</taxon>
        <taxon>Hyphomicrobiales</taxon>
        <taxon>Methylobacteriaceae</taxon>
        <taxon>Microvirga</taxon>
    </lineage>
</organism>
<evidence type="ECO:0000313" key="4">
    <source>
        <dbReference type="Proteomes" id="UP000003947"/>
    </source>
</evidence>
<dbReference type="GO" id="GO:0071111">
    <property type="term" value="F:cyclic-guanylate-specific phosphodiesterase activity"/>
    <property type="evidence" value="ECO:0007669"/>
    <property type="project" value="InterPro"/>
</dbReference>
<dbReference type="AlphaFoldDB" id="I4YM59"/>
<dbReference type="InterPro" id="IPR035919">
    <property type="entry name" value="EAL_sf"/>
</dbReference>
<evidence type="ECO:0000259" key="2">
    <source>
        <dbReference type="PROSITE" id="PS50883"/>
    </source>
</evidence>
<dbReference type="EMBL" id="JH660647">
    <property type="protein sequence ID" value="EIM25051.1"/>
    <property type="molecule type" value="Genomic_DNA"/>
</dbReference>
<dbReference type="SUPFAM" id="SSF141868">
    <property type="entry name" value="EAL domain-like"/>
    <property type="match status" value="1"/>
</dbReference>
<dbReference type="InterPro" id="IPR029787">
    <property type="entry name" value="Nucleotide_cyclase"/>
</dbReference>
<keyword evidence="4" id="KW-1185">Reference proteome</keyword>
<evidence type="ECO:0000256" key="1">
    <source>
        <dbReference type="SAM" id="MobiDB-lite"/>
    </source>
</evidence>
<dbReference type="STRING" id="864069.MicloDRAFT_00057710"/>
<dbReference type="PANTHER" id="PTHR33121">
    <property type="entry name" value="CYCLIC DI-GMP PHOSPHODIESTERASE PDEF"/>
    <property type="match status" value="1"/>
</dbReference>
<dbReference type="InterPro" id="IPR043128">
    <property type="entry name" value="Rev_trsase/Diguanyl_cyclase"/>
</dbReference>
<dbReference type="InterPro" id="IPR001633">
    <property type="entry name" value="EAL_dom"/>
</dbReference>
<dbReference type="PANTHER" id="PTHR33121:SF79">
    <property type="entry name" value="CYCLIC DI-GMP PHOSPHODIESTERASE PDED-RELATED"/>
    <property type="match status" value="1"/>
</dbReference>
<dbReference type="SUPFAM" id="SSF55073">
    <property type="entry name" value="Nucleotide cyclase"/>
    <property type="match status" value="1"/>
</dbReference>
<accession>I4YM59</accession>
<gene>
    <name evidence="3" type="ORF">MicloDRAFT_00057710</name>
</gene>
<dbReference type="PATRIC" id="fig|864069.3.peg.6195"/>
<dbReference type="CDD" id="cd01948">
    <property type="entry name" value="EAL"/>
    <property type="match status" value="1"/>
</dbReference>
<dbReference type="Gene3D" id="3.20.20.450">
    <property type="entry name" value="EAL domain"/>
    <property type="match status" value="1"/>
</dbReference>